<feature type="non-terminal residue" evidence="1">
    <location>
        <position position="1"/>
    </location>
</feature>
<dbReference type="EMBL" id="LXQA010142041">
    <property type="protein sequence ID" value="MCI24537.1"/>
    <property type="molecule type" value="Genomic_DNA"/>
</dbReference>
<organism evidence="1 2">
    <name type="scientific">Trifolium medium</name>
    <dbReference type="NCBI Taxonomy" id="97028"/>
    <lineage>
        <taxon>Eukaryota</taxon>
        <taxon>Viridiplantae</taxon>
        <taxon>Streptophyta</taxon>
        <taxon>Embryophyta</taxon>
        <taxon>Tracheophyta</taxon>
        <taxon>Spermatophyta</taxon>
        <taxon>Magnoliopsida</taxon>
        <taxon>eudicotyledons</taxon>
        <taxon>Gunneridae</taxon>
        <taxon>Pentapetalae</taxon>
        <taxon>rosids</taxon>
        <taxon>fabids</taxon>
        <taxon>Fabales</taxon>
        <taxon>Fabaceae</taxon>
        <taxon>Papilionoideae</taxon>
        <taxon>50 kb inversion clade</taxon>
        <taxon>NPAAA clade</taxon>
        <taxon>Hologalegina</taxon>
        <taxon>IRL clade</taxon>
        <taxon>Trifolieae</taxon>
        <taxon>Trifolium</taxon>
    </lineage>
</organism>
<evidence type="ECO:0000313" key="1">
    <source>
        <dbReference type="EMBL" id="MCI24537.1"/>
    </source>
</evidence>
<evidence type="ECO:0000313" key="2">
    <source>
        <dbReference type="Proteomes" id="UP000265520"/>
    </source>
</evidence>
<keyword evidence="2" id="KW-1185">Reference proteome</keyword>
<comment type="caution">
    <text evidence="1">The sequence shown here is derived from an EMBL/GenBank/DDBJ whole genome shotgun (WGS) entry which is preliminary data.</text>
</comment>
<accession>A0A392QKV2</accession>
<sequence>DKGVHYTPWYAGPSGAGVGICGRVNFVDPKLFG</sequence>
<dbReference type="AlphaFoldDB" id="A0A392QKV2"/>
<dbReference type="Proteomes" id="UP000265520">
    <property type="component" value="Unassembled WGS sequence"/>
</dbReference>
<proteinExistence type="predicted"/>
<reference evidence="1 2" key="1">
    <citation type="journal article" date="2018" name="Front. Plant Sci.">
        <title>Red Clover (Trifolium pratense) and Zigzag Clover (T. medium) - A Picture of Genomic Similarities and Differences.</title>
        <authorList>
            <person name="Dluhosova J."/>
            <person name="Istvanek J."/>
            <person name="Nedelnik J."/>
            <person name="Repkova J."/>
        </authorList>
    </citation>
    <scope>NUCLEOTIDE SEQUENCE [LARGE SCALE GENOMIC DNA]</scope>
    <source>
        <strain evidence="2">cv. 10/8</strain>
        <tissue evidence="1">Leaf</tissue>
    </source>
</reference>
<name>A0A392QKV2_9FABA</name>
<protein>
    <submittedName>
        <fullName evidence="1">Uncharacterized protein</fullName>
    </submittedName>
</protein>